<dbReference type="InterPro" id="IPR005845">
    <property type="entry name" value="A-D-PHexomutase_a/b/a-II"/>
</dbReference>
<dbReference type="InterPro" id="IPR036900">
    <property type="entry name" value="A-D-PHexomutase_C_sf"/>
</dbReference>
<dbReference type="PANTHER" id="PTHR45745:SF1">
    <property type="entry name" value="PHOSPHOGLUCOMUTASE 2B-RELATED"/>
    <property type="match status" value="1"/>
</dbReference>
<dbReference type="Gene3D" id="3.40.120.10">
    <property type="entry name" value="Alpha-D-Glucose-1,6-Bisphosphate, subunit A, domain 3"/>
    <property type="match status" value="3"/>
</dbReference>
<feature type="domain" description="Alpha-D-phosphohexomutase alpha/beta/alpha" evidence="8">
    <location>
        <begin position="210"/>
        <end position="313"/>
    </location>
</feature>
<sequence length="603" mass="66422">MEPTLERLVQDWLALDQNPETRAEIERLWSKGHTEELEKRMRSRIDFGTAGLRGRMEAGWSRMNDLIIIQASQGLCAYVLEHVKDAASKGVVIGHDHRHHSQKWAELTAAAFMANNVKVYLYGDLVHTPMVPFGVKTLGAACGVMITASHNPKDDNGYKVYWENAVQIISPHDVGIAASIKAHLQPKTWDTAQLQSSSLCVDPTAEMKEAYFTQLAKLSLHKSLNATTPIKFINTSMHGVSHPFVTRGFEVFSLPAFVPVEEQKNPDPDFPTVTFPNPEEKGALNLAIAAADKHGVSYVLAQDPDSDRFAAAEKGPDGKWITFTGDQLGALFASRELEIYKASGKPIDKLAMVASTVSSKMVEAMAHAEGFKFVECLTGFKFIGNTALDLVREGYEVPFGYEEAIGFMFGSDIRDKDGVAATVSFAEHVASLKRENKTASSYMQELYQKYGYFKTSNSYFICTDPPTIDKIFARVRRFPSDAPNAVSNPTHIDAAYPTEIAGLTITSIVDLTIGYDSGNVPSFKPRLPLSSGHMIQFRAENKADGTKIVLTTRTSGTEPKIKYYLEGSGMDPSKVDALLPKVVEELGKAWLEAEKNQLIQPAL</sequence>
<evidence type="ECO:0000259" key="7">
    <source>
        <dbReference type="Pfam" id="PF02878"/>
    </source>
</evidence>
<dbReference type="Proteomes" id="UP001556367">
    <property type="component" value="Unassembled WGS sequence"/>
</dbReference>
<evidence type="ECO:0000256" key="1">
    <source>
        <dbReference type="ARBA" id="ARBA00001946"/>
    </source>
</evidence>
<comment type="cofactor">
    <cofactor evidence="1">
        <name>Mg(2+)</name>
        <dbReference type="ChEBI" id="CHEBI:18420"/>
    </cofactor>
</comment>
<evidence type="ECO:0000256" key="6">
    <source>
        <dbReference type="ARBA" id="ARBA00023235"/>
    </source>
</evidence>
<evidence type="ECO:0000256" key="5">
    <source>
        <dbReference type="ARBA" id="ARBA00022842"/>
    </source>
</evidence>
<comment type="caution">
    <text evidence="10">The sequence shown here is derived from an EMBL/GenBank/DDBJ whole genome shotgun (WGS) entry which is preliminary data.</text>
</comment>
<protein>
    <recommendedName>
        <fullName evidence="12">Phosphoglucomutase</fullName>
    </recommendedName>
</protein>
<accession>A0ABR3IVI3</accession>
<dbReference type="EMBL" id="JASNQZ010000015">
    <property type="protein sequence ID" value="KAL0947282.1"/>
    <property type="molecule type" value="Genomic_DNA"/>
</dbReference>
<proteinExistence type="inferred from homology"/>
<dbReference type="PANTHER" id="PTHR45745">
    <property type="entry name" value="PHOSPHOMANNOMUTASE 45A"/>
    <property type="match status" value="1"/>
</dbReference>
<keyword evidence="5" id="KW-0460">Magnesium</keyword>
<dbReference type="InterPro" id="IPR005844">
    <property type="entry name" value="A-D-PHexomutase_a/b/a-I"/>
</dbReference>
<evidence type="ECO:0000256" key="2">
    <source>
        <dbReference type="ARBA" id="ARBA00010231"/>
    </source>
</evidence>
<reference evidence="11" key="1">
    <citation type="submission" date="2024-06" db="EMBL/GenBank/DDBJ databases">
        <title>Multi-omics analyses provide insights into the biosynthesis of the anticancer antibiotic pleurotin in Hohenbuehelia grisea.</title>
        <authorList>
            <person name="Weaver J.A."/>
            <person name="Alberti F."/>
        </authorList>
    </citation>
    <scope>NUCLEOTIDE SEQUENCE [LARGE SCALE GENOMIC DNA]</scope>
    <source>
        <strain evidence="11">T-177</strain>
    </source>
</reference>
<dbReference type="SUPFAM" id="SSF55957">
    <property type="entry name" value="Phosphoglucomutase, C-terminal domain"/>
    <property type="match status" value="1"/>
</dbReference>
<dbReference type="InterPro" id="IPR016055">
    <property type="entry name" value="A-D-PHexomutase_a/b/a-I/II/III"/>
</dbReference>
<keyword evidence="3" id="KW-0597">Phosphoprotein</keyword>
<dbReference type="SUPFAM" id="SSF53738">
    <property type="entry name" value="Phosphoglucomutase, first 3 domains"/>
    <property type="match status" value="3"/>
</dbReference>
<keyword evidence="11" id="KW-1185">Reference proteome</keyword>
<name>A0ABR3IVI3_9AGAR</name>
<gene>
    <name evidence="10" type="ORF">HGRIS_013402</name>
</gene>
<keyword evidence="6" id="KW-0413">Isomerase</keyword>
<feature type="domain" description="Alpha-D-phosphohexomutase alpha/beta/alpha" evidence="7">
    <location>
        <begin position="45"/>
        <end position="183"/>
    </location>
</feature>
<dbReference type="InterPro" id="IPR005846">
    <property type="entry name" value="A-D-PHexomutase_a/b/a-III"/>
</dbReference>
<evidence type="ECO:0000256" key="3">
    <source>
        <dbReference type="ARBA" id="ARBA00022553"/>
    </source>
</evidence>
<organism evidence="10 11">
    <name type="scientific">Hohenbuehelia grisea</name>
    <dbReference type="NCBI Taxonomy" id="104357"/>
    <lineage>
        <taxon>Eukaryota</taxon>
        <taxon>Fungi</taxon>
        <taxon>Dikarya</taxon>
        <taxon>Basidiomycota</taxon>
        <taxon>Agaricomycotina</taxon>
        <taxon>Agaricomycetes</taxon>
        <taxon>Agaricomycetidae</taxon>
        <taxon>Agaricales</taxon>
        <taxon>Pleurotineae</taxon>
        <taxon>Pleurotaceae</taxon>
        <taxon>Hohenbuehelia</taxon>
    </lineage>
</organism>
<evidence type="ECO:0000313" key="10">
    <source>
        <dbReference type="EMBL" id="KAL0947282.1"/>
    </source>
</evidence>
<dbReference type="InterPro" id="IPR016066">
    <property type="entry name" value="A-D-PHexomutase_CS"/>
</dbReference>
<dbReference type="Pfam" id="PF02879">
    <property type="entry name" value="PGM_PMM_II"/>
    <property type="match status" value="1"/>
</dbReference>
<dbReference type="PROSITE" id="PS00710">
    <property type="entry name" value="PGM_PMM"/>
    <property type="match status" value="1"/>
</dbReference>
<dbReference type="CDD" id="cd05799">
    <property type="entry name" value="PGM2"/>
    <property type="match status" value="1"/>
</dbReference>
<dbReference type="Pfam" id="PF02878">
    <property type="entry name" value="PGM_PMM_I"/>
    <property type="match status" value="1"/>
</dbReference>
<evidence type="ECO:0000259" key="8">
    <source>
        <dbReference type="Pfam" id="PF02879"/>
    </source>
</evidence>
<evidence type="ECO:0000313" key="11">
    <source>
        <dbReference type="Proteomes" id="UP001556367"/>
    </source>
</evidence>
<dbReference type="Pfam" id="PF02880">
    <property type="entry name" value="PGM_PMM_III"/>
    <property type="match status" value="1"/>
</dbReference>
<evidence type="ECO:0000259" key="9">
    <source>
        <dbReference type="Pfam" id="PF02880"/>
    </source>
</evidence>
<feature type="domain" description="Alpha-D-phosphohexomutase alpha/beta/alpha" evidence="9">
    <location>
        <begin position="325"/>
        <end position="450"/>
    </location>
</feature>
<keyword evidence="4" id="KW-0479">Metal-binding</keyword>
<comment type="similarity">
    <text evidence="2">Belongs to the phosphohexose mutase family.</text>
</comment>
<evidence type="ECO:0000256" key="4">
    <source>
        <dbReference type="ARBA" id="ARBA00022723"/>
    </source>
</evidence>
<evidence type="ECO:0008006" key="12">
    <source>
        <dbReference type="Google" id="ProtNLM"/>
    </source>
</evidence>